<sequence>MSNYLFIQSQDPFTEVRTEHQFALAGQLFDAGHNVQILLVQNGVIPARQGARSQHLDQLIEWGVPVLADDFSLQQRQISDDDLKDNIAVDSVDSVIDALLDGHKVIWN</sequence>
<dbReference type="InterPro" id="IPR027396">
    <property type="entry name" value="DsrEFH-like"/>
</dbReference>
<dbReference type="OrthoDB" id="9006161at2"/>
<dbReference type="PATRIC" id="fig|1177179.3.peg.3096"/>
<dbReference type="Pfam" id="PF02635">
    <property type="entry name" value="DsrE"/>
    <property type="match status" value="1"/>
</dbReference>
<proteinExistence type="predicted"/>
<dbReference type="STRING" id="1177179.A11A3_15729"/>
<dbReference type="InterPro" id="IPR003787">
    <property type="entry name" value="Sulphur_relay_DsrE/F-like"/>
</dbReference>
<name>L0WBB7_9GAMM</name>
<evidence type="ECO:0000313" key="1">
    <source>
        <dbReference type="EMBL" id="EKF73015.1"/>
    </source>
</evidence>
<dbReference type="eggNOG" id="COG1553">
    <property type="taxonomic scope" value="Bacteria"/>
</dbReference>
<dbReference type="Gene3D" id="3.40.1260.10">
    <property type="entry name" value="DsrEFH-like"/>
    <property type="match status" value="1"/>
</dbReference>
<dbReference type="SUPFAM" id="SSF75169">
    <property type="entry name" value="DsrEFH-like"/>
    <property type="match status" value="1"/>
</dbReference>
<dbReference type="Proteomes" id="UP000010164">
    <property type="component" value="Unassembled WGS sequence"/>
</dbReference>
<reference evidence="1 2" key="1">
    <citation type="journal article" date="2012" name="J. Bacteriol.">
        <title>Genome Sequence of the Alkane-Degrading Bacterium Alcanivorax hongdengensis Type Strain A-11-3.</title>
        <authorList>
            <person name="Lai Q."/>
            <person name="Shao Z."/>
        </authorList>
    </citation>
    <scope>NUCLEOTIDE SEQUENCE [LARGE SCALE GENOMIC DNA]</scope>
    <source>
        <strain evidence="1 2">A-11-3</strain>
    </source>
</reference>
<dbReference type="AlphaFoldDB" id="L0WBB7"/>
<organism evidence="1 2">
    <name type="scientific">Alcanivorax hongdengensis A-11-3</name>
    <dbReference type="NCBI Taxonomy" id="1177179"/>
    <lineage>
        <taxon>Bacteria</taxon>
        <taxon>Pseudomonadati</taxon>
        <taxon>Pseudomonadota</taxon>
        <taxon>Gammaproteobacteria</taxon>
        <taxon>Oceanospirillales</taxon>
        <taxon>Alcanivoracaceae</taxon>
        <taxon>Alcanivorax</taxon>
    </lineage>
</organism>
<accession>L0WBB7</accession>
<protein>
    <submittedName>
        <fullName evidence="1">DsrE/DsrF family oxidoreductase family protein</fullName>
    </submittedName>
</protein>
<evidence type="ECO:0000313" key="2">
    <source>
        <dbReference type="Proteomes" id="UP000010164"/>
    </source>
</evidence>
<gene>
    <name evidence="1" type="ORF">A11A3_15729</name>
</gene>
<dbReference type="EMBL" id="AMRJ01000038">
    <property type="protein sequence ID" value="EKF73015.1"/>
    <property type="molecule type" value="Genomic_DNA"/>
</dbReference>
<dbReference type="RefSeq" id="WP_008930312.1">
    <property type="nucleotide sequence ID" value="NZ_AMRJ01000038.1"/>
</dbReference>
<comment type="caution">
    <text evidence="1">The sequence shown here is derived from an EMBL/GenBank/DDBJ whole genome shotgun (WGS) entry which is preliminary data.</text>
</comment>
<keyword evidence="2" id="KW-1185">Reference proteome</keyword>